<dbReference type="Pfam" id="PF12796">
    <property type="entry name" value="Ank_2"/>
    <property type="match status" value="2"/>
</dbReference>
<dbReference type="PANTHER" id="PTHR24198:SF165">
    <property type="entry name" value="ANKYRIN REPEAT-CONTAINING PROTEIN-RELATED"/>
    <property type="match status" value="1"/>
</dbReference>
<evidence type="ECO:0000313" key="6">
    <source>
        <dbReference type="EMBL" id="TRX96114.1"/>
    </source>
</evidence>
<dbReference type="InterPro" id="IPR002110">
    <property type="entry name" value="Ankyrin_rpt"/>
</dbReference>
<gene>
    <name evidence="6" type="ORF">FHL15_002838</name>
</gene>
<feature type="region of interest" description="Disordered" evidence="4">
    <location>
        <begin position="121"/>
        <end position="140"/>
    </location>
</feature>
<dbReference type="InterPro" id="IPR025676">
    <property type="entry name" value="Clr5_dom"/>
</dbReference>
<dbReference type="Gene3D" id="1.25.40.20">
    <property type="entry name" value="Ankyrin repeat-containing domain"/>
    <property type="match status" value="3"/>
</dbReference>
<comment type="caution">
    <text evidence="6">The sequence shown here is derived from an EMBL/GenBank/DDBJ whole genome shotgun (WGS) entry which is preliminary data.</text>
</comment>
<dbReference type="PROSITE" id="PS50297">
    <property type="entry name" value="ANK_REP_REGION"/>
    <property type="match status" value="3"/>
</dbReference>
<evidence type="ECO:0000259" key="5">
    <source>
        <dbReference type="Pfam" id="PF14420"/>
    </source>
</evidence>
<dbReference type="EMBL" id="VFLP01000012">
    <property type="protein sequence ID" value="TRX96114.1"/>
    <property type="molecule type" value="Genomic_DNA"/>
</dbReference>
<dbReference type="STRING" id="2512241.A0A553I7G1"/>
<accession>A0A553I7G1</accession>
<evidence type="ECO:0000256" key="2">
    <source>
        <dbReference type="ARBA" id="ARBA00023043"/>
    </source>
</evidence>
<keyword evidence="7" id="KW-1185">Reference proteome</keyword>
<evidence type="ECO:0000256" key="1">
    <source>
        <dbReference type="ARBA" id="ARBA00022737"/>
    </source>
</evidence>
<dbReference type="OrthoDB" id="539213at2759"/>
<evidence type="ECO:0000256" key="3">
    <source>
        <dbReference type="PROSITE-ProRule" id="PRU00023"/>
    </source>
</evidence>
<proteinExistence type="predicted"/>
<reference evidence="7" key="1">
    <citation type="submission" date="2019-06" db="EMBL/GenBank/DDBJ databases">
        <title>Draft genome sequence of the griseofulvin-producing fungus Xylaria cubensis strain G536.</title>
        <authorList>
            <person name="Mead M.E."/>
            <person name="Raja H.A."/>
            <person name="Steenwyk J.L."/>
            <person name="Knowles S.L."/>
            <person name="Oberlies N.H."/>
            <person name="Rokas A."/>
        </authorList>
    </citation>
    <scope>NUCLEOTIDE SEQUENCE [LARGE SCALE GENOMIC DNA]</scope>
    <source>
        <strain evidence="7">G536</strain>
    </source>
</reference>
<dbReference type="SUPFAM" id="SSF48403">
    <property type="entry name" value="Ankyrin repeat"/>
    <property type="match status" value="2"/>
</dbReference>
<sequence length="1228" mass="136304">MATFPPSSKITEEEWDRNKSLIIALYLGTDHKEIECVEASEGQVKGKTLDEVAKSMKGYGFNASVSQFEAKLNAWGARKNLKPEEWEQIHKRLEKLPRTTKSRVLISGRVVADAKIKRARRYRTQKSRAANSMPTSGSSNFSALSHHVHIEVQESNGRWISLLNTNNSRTPTASSPLRLATFGDNSAADLPVSSLIPVISTSLRSPIENSYHPFDSDGTSDESTQEYPLECPTTWLGSLLSIRIINAVRECVLDHIDCTENRAQTRAMFTGMIDWSSAISYSRISDASLQFPNTIACQNFGTQNEQNRRIMAPADTCRSKFSYFMLSVIMNGKCEVDQIPAEVLDGLLGPDGAVNSLLLQCFTDAPYLFKLIISTLLGALVFQRKRDTIAQLLEKRLVHADDDVIINRKGDARRRYTLLEAAAVEGDEGLVELLLSYGGDPNKTYQADPNKPYYGPGYGRGALYCITHKFGLMHDPKGRTKEPPSFKILQKLFEAGAEVRPSRFMLGDLDKASTSLVILQIKQSQHEEYFKLSLWDIILQKAEDVHAADLFSRFVSDCEERHDKRCLSCYQKDVDGSLVLAAQLGRTKTFLAMSPHSSQTSDLNEQLLSAAIEGGQSMIINSVMLRGPNINPRPHRLYSLEHISDGFGAGGPTTPLAQSIRTKNSELVDCFADAGIFESLHEGGRFETALNAAAEVGDANLVTRLLRSCPDLGSQSMELALYEAIDNGHDDIADLLLEKGASAYTNEVYSRAYPMYLDQLTILAVRKGSKRIAQKLLSIGDKTATESFIRHSRSYDEEGFQRLLYLMDPDIRKDYLLSYPCSFRYKIFVDLRNSISNFIPRLGDFHQDIYDHLVATREGKSNCDLILDSKLATVQLLTACLAIAISRSNLTLAKRLIERGANASHETVLTCALRWGATGATQLLLHSMNHQRPVMTKGLRTEVLKAAIEQGPDKYDLVRQLIESRLVDILDTGTAPHHADDISTPLGVAIRTANTEFPQNFSHDVTRLLLDHGCGAENIVRFEGSLCLPTNHTAILEAIDARSQELVKLLIKYGADINPELRYLVRRTPLQKAAEKGDLSMVRLLLQYGADVNAKPAIAMGGTALQFAAISGNCEVVCELLSRGALLCTSPPKIGGRWPIEGAAEHGRIEMIQFLWKAKEETLLLGYGDNGFQKKNFIKAMRLARDNQHYECVELIAQLANLPVTATDVPPVVSPMYIDWPPPERTVD</sequence>
<evidence type="ECO:0000313" key="7">
    <source>
        <dbReference type="Proteomes" id="UP000319160"/>
    </source>
</evidence>
<protein>
    <recommendedName>
        <fullName evidence="5">Clr5 domain-containing protein</fullName>
    </recommendedName>
</protein>
<dbReference type="SMART" id="SM00248">
    <property type="entry name" value="ANK"/>
    <property type="match status" value="9"/>
</dbReference>
<evidence type="ECO:0000256" key="4">
    <source>
        <dbReference type="SAM" id="MobiDB-lite"/>
    </source>
</evidence>
<dbReference type="Proteomes" id="UP000319160">
    <property type="component" value="Unassembled WGS sequence"/>
</dbReference>
<feature type="repeat" description="ANK" evidence="3">
    <location>
        <begin position="1030"/>
        <end position="1062"/>
    </location>
</feature>
<keyword evidence="2 3" id="KW-0040">ANK repeat</keyword>
<name>A0A553I7G1_9PEZI</name>
<keyword evidence="1" id="KW-0677">Repeat</keyword>
<organism evidence="6 7">
    <name type="scientific">Xylaria flabelliformis</name>
    <dbReference type="NCBI Taxonomy" id="2512241"/>
    <lineage>
        <taxon>Eukaryota</taxon>
        <taxon>Fungi</taxon>
        <taxon>Dikarya</taxon>
        <taxon>Ascomycota</taxon>
        <taxon>Pezizomycotina</taxon>
        <taxon>Sordariomycetes</taxon>
        <taxon>Xylariomycetidae</taxon>
        <taxon>Xylariales</taxon>
        <taxon>Xylariaceae</taxon>
        <taxon>Xylaria</taxon>
    </lineage>
</organism>
<dbReference type="PROSITE" id="PS50088">
    <property type="entry name" value="ANK_REPEAT"/>
    <property type="match status" value="4"/>
</dbReference>
<dbReference type="AlphaFoldDB" id="A0A553I7G1"/>
<feature type="domain" description="Clr5" evidence="5">
    <location>
        <begin position="12"/>
        <end position="79"/>
    </location>
</feature>
<dbReference type="Pfam" id="PF14420">
    <property type="entry name" value="Clr5"/>
    <property type="match status" value="1"/>
</dbReference>
<dbReference type="InterPro" id="IPR036770">
    <property type="entry name" value="Ankyrin_rpt-contain_sf"/>
</dbReference>
<feature type="repeat" description="ANK" evidence="3">
    <location>
        <begin position="414"/>
        <end position="446"/>
    </location>
</feature>
<feature type="compositionally biased region" description="Polar residues" evidence="4">
    <location>
        <begin position="127"/>
        <end position="140"/>
    </location>
</feature>
<feature type="repeat" description="ANK" evidence="3">
    <location>
        <begin position="1065"/>
        <end position="1097"/>
    </location>
</feature>
<dbReference type="PANTHER" id="PTHR24198">
    <property type="entry name" value="ANKYRIN REPEAT AND PROTEIN KINASE DOMAIN-CONTAINING PROTEIN"/>
    <property type="match status" value="1"/>
</dbReference>
<feature type="repeat" description="ANK" evidence="3">
    <location>
        <begin position="1100"/>
        <end position="1125"/>
    </location>
</feature>